<name>A0AAE4CQY7_9ACTN</name>
<dbReference type="Pfam" id="PF01361">
    <property type="entry name" value="Tautomerase"/>
    <property type="match status" value="1"/>
</dbReference>
<organism evidence="3 4">
    <name type="scientific">Catenuloplanes niger</name>
    <dbReference type="NCBI Taxonomy" id="587534"/>
    <lineage>
        <taxon>Bacteria</taxon>
        <taxon>Bacillati</taxon>
        <taxon>Actinomycetota</taxon>
        <taxon>Actinomycetes</taxon>
        <taxon>Micromonosporales</taxon>
        <taxon>Micromonosporaceae</taxon>
        <taxon>Catenuloplanes</taxon>
    </lineage>
</organism>
<evidence type="ECO:0000259" key="2">
    <source>
        <dbReference type="Pfam" id="PF01361"/>
    </source>
</evidence>
<evidence type="ECO:0000256" key="1">
    <source>
        <dbReference type="ARBA" id="ARBA00023235"/>
    </source>
</evidence>
<sequence>MPHLSVDVHEPDLAGREAALIARLTDAVAEVYGAWARDVAVVRLHGVPPGRWGIGGVPAPAPAPAVTFGVREGAFARPDMIAALATGVTDAIAGVLGDHVRDGVTIEFTGTREGRSATGGKLR</sequence>
<proteinExistence type="predicted"/>
<dbReference type="AlphaFoldDB" id="A0AAE4CQY7"/>
<reference evidence="3 4" key="1">
    <citation type="submission" date="2023-07" db="EMBL/GenBank/DDBJ databases">
        <title>Sequencing the genomes of 1000 actinobacteria strains.</title>
        <authorList>
            <person name="Klenk H.-P."/>
        </authorList>
    </citation>
    <scope>NUCLEOTIDE SEQUENCE [LARGE SCALE GENOMIC DNA]</scope>
    <source>
        <strain evidence="3 4">DSM 44711</strain>
    </source>
</reference>
<keyword evidence="1" id="KW-0413">Isomerase</keyword>
<dbReference type="SUPFAM" id="SSF55331">
    <property type="entry name" value="Tautomerase/MIF"/>
    <property type="match status" value="1"/>
</dbReference>
<feature type="domain" description="4-oxalocrotonate tautomerase-like" evidence="2">
    <location>
        <begin position="2"/>
        <end position="57"/>
    </location>
</feature>
<dbReference type="RefSeq" id="WP_310409720.1">
    <property type="nucleotide sequence ID" value="NZ_JAVDYC010000001.1"/>
</dbReference>
<accession>A0AAE4CQY7</accession>
<protein>
    <submittedName>
        <fullName evidence="3">Phenylpyruvate tautomerase PptA (4-oxalocrotonate tautomerase family)</fullName>
    </submittedName>
</protein>
<dbReference type="Proteomes" id="UP001183629">
    <property type="component" value="Unassembled WGS sequence"/>
</dbReference>
<keyword evidence="4" id="KW-1185">Reference proteome</keyword>
<dbReference type="InterPro" id="IPR004370">
    <property type="entry name" value="4-OT-like_dom"/>
</dbReference>
<gene>
    <name evidence="3" type="ORF">J2S44_001232</name>
</gene>
<dbReference type="GO" id="GO:0016853">
    <property type="term" value="F:isomerase activity"/>
    <property type="evidence" value="ECO:0007669"/>
    <property type="project" value="UniProtKB-KW"/>
</dbReference>
<dbReference type="Gene3D" id="3.30.429.10">
    <property type="entry name" value="Macrophage Migration Inhibitory Factor"/>
    <property type="match status" value="1"/>
</dbReference>
<evidence type="ECO:0000313" key="4">
    <source>
        <dbReference type="Proteomes" id="UP001183629"/>
    </source>
</evidence>
<dbReference type="EMBL" id="JAVDYC010000001">
    <property type="protein sequence ID" value="MDR7320982.1"/>
    <property type="molecule type" value="Genomic_DNA"/>
</dbReference>
<comment type="caution">
    <text evidence="3">The sequence shown here is derived from an EMBL/GenBank/DDBJ whole genome shotgun (WGS) entry which is preliminary data.</text>
</comment>
<dbReference type="InterPro" id="IPR014347">
    <property type="entry name" value="Tautomerase/MIF_sf"/>
</dbReference>
<evidence type="ECO:0000313" key="3">
    <source>
        <dbReference type="EMBL" id="MDR7320982.1"/>
    </source>
</evidence>